<feature type="domain" description="Methyltransferase small" evidence="6">
    <location>
        <begin position="158"/>
        <end position="321"/>
    </location>
</feature>
<sequence length="333" mass="35876">MSQSRLSLALDGADLPVEGTILVVGARADADLSALPKERVRIVQRFRPDHDALKARGFSVSPDLTDTHAAAVLFLPRSRSAARAIVASVMDHLAPGAPVWVDGQKTDGVDSALKDIRARSEVSDVMSKAHGKVFRFAAPTDQRFDDWRAAETEPAPGFVTLPGVFSADGIDKGSAALADALSADLHGVVADLGAGWGWLSAEILRRPAVRELHLIEADSSALDCARRNIADPRARFHWADAQAFQPERRFDVIVTNPPFHTERSADPALGVAFISAAARMLTPSGQLWLVANRHLPYEKAMAALFRDVEEVGGTTGFKVLKASRPVTSPRSKR</sequence>
<keyword evidence="3 8" id="KW-0489">Methyltransferase</keyword>
<keyword evidence="5" id="KW-0949">S-adenosyl-L-methionine</keyword>
<evidence type="ECO:0000256" key="1">
    <source>
        <dbReference type="ARBA" id="ARBA00022490"/>
    </source>
</evidence>
<keyword evidence="1" id="KW-0963">Cytoplasm</keyword>
<evidence type="ECO:0000256" key="2">
    <source>
        <dbReference type="ARBA" id="ARBA00022552"/>
    </source>
</evidence>
<evidence type="ECO:0000259" key="7">
    <source>
        <dbReference type="Pfam" id="PF08468"/>
    </source>
</evidence>
<evidence type="ECO:0000256" key="4">
    <source>
        <dbReference type="ARBA" id="ARBA00022679"/>
    </source>
</evidence>
<accession>A0ABT2Z950</accession>
<evidence type="ECO:0000313" key="9">
    <source>
        <dbReference type="Proteomes" id="UP001652542"/>
    </source>
</evidence>
<keyword evidence="4" id="KW-0808">Transferase</keyword>
<dbReference type="InterPro" id="IPR013675">
    <property type="entry name" value="Mtase_sm_N"/>
</dbReference>
<comment type="caution">
    <text evidence="8">The sequence shown here is derived from an EMBL/GenBank/DDBJ whole genome shotgun (WGS) entry which is preliminary data.</text>
</comment>
<dbReference type="CDD" id="cd02440">
    <property type="entry name" value="AdoMet_MTases"/>
    <property type="match status" value="1"/>
</dbReference>
<dbReference type="SUPFAM" id="SSF53335">
    <property type="entry name" value="S-adenosyl-L-methionine-dependent methyltransferases"/>
    <property type="match status" value="1"/>
</dbReference>
<reference evidence="8 9" key="1">
    <citation type="submission" date="2022-10" db="EMBL/GenBank/DDBJ databases">
        <title>Defluviimonas sp. nov., isolated from ocean surface water.</title>
        <authorList>
            <person name="He W."/>
            <person name="Wang L."/>
            <person name="Zhang D.-F."/>
        </authorList>
    </citation>
    <scope>NUCLEOTIDE SEQUENCE [LARGE SCALE GENOMIC DNA]</scope>
    <source>
        <strain evidence="8 9">WL0002</strain>
    </source>
</reference>
<dbReference type="Proteomes" id="UP001652542">
    <property type="component" value="Unassembled WGS sequence"/>
</dbReference>
<name>A0ABT2Z950_9RHOB</name>
<protein>
    <submittedName>
        <fullName evidence="8">Class I SAM-dependent methyltransferase</fullName>
    </submittedName>
</protein>
<organism evidence="8 9">
    <name type="scientific">Albidovulum marisflavi</name>
    <dbReference type="NCBI Taxonomy" id="2984159"/>
    <lineage>
        <taxon>Bacteria</taxon>
        <taxon>Pseudomonadati</taxon>
        <taxon>Pseudomonadota</taxon>
        <taxon>Alphaproteobacteria</taxon>
        <taxon>Rhodobacterales</taxon>
        <taxon>Paracoccaceae</taxon>
        <taxon>Albidovulum</taxon>
    </lineage>
</organism>
<dbReference type="Gene3D" id="3.40.50.150">
    <property type="entry name" value="Vaccinia Virus protein VP39"/>
    <property type="match status" value="2"/>
</dbReference>
<dbReference type="PANTHER" id="PTHR47816:SF4">
    <property type="entry name" value="RIBOSOMAL RNA SMALL SUBUNIT METHYLTRANSFERASE C"/>
    <property type="match status" value="1"/>
</dbReference>
<dbReference type="Pfam" id="PF05175">
    <property type="entry name" value="MTS"/>
    <property type="match status" value="1"/>
</dbReference>
<keyword evidence="2" id="KW-0698">rRNA processing</keyword>
<dbReference type="Pfam" id="PF08468">
    <property type="entry name" value="MTS_N"/>
    <property type="match status" value="1"/>
</dbReference>
<dbReference type="PROSITE" id="PS00092">
    <property type="entry name" value="N6_MTASE"/>
    <property type="match status" value="1"/>
</dbReference>
<dbReference type="GO" id="GO:0032259">
    <property type="term" value="P:methylation"/>
    <property type="evidence" value="ECO:0007669"/>
    <property type="project" value="UniProtKB-KW"/>
</dbReference>
<evidence type="ECO:0000313" key="8">
    <source>
        <dbReference type="EMBL" id="MCV2867660.1"/>
    </source>
</evidence>
<dbReference type="EMBL" id="JAOWKY010000001">
    <property type="protein sequence ID" value="MCV2867660.1"/>
    <property type="molecule type" value="Genomic_DNA"/>
</dbReference>
<dbReference type="InterPro" id="IPR046977">
    <property type="entry name" value="RsmC/RlmG"/>
</dbReference>
<proteinExistence type="predicted"/>
<evidence type="ECO:0000256" key="5">
    <source>
        <dbReference type="ARBA" id="ARBA00022691"/>
    </source>
</evidence>
<dbReference type="RefSeq" id="WP_263733300.1">
    <property type="nucleotide sequence ID" value="NZ_JAOWKY010000001.1"/>
</dbReference>
<gene>
    <name evidence="8" type="ORF">OEW28_03350</name>
</gene>
<evidence type="ECO:0000259" key="6">
    <source>
        <dbReference type="Pfam" id="PF05175"/>
    </source>
</evidence>
<dbReference type="InterPro" id="IPR029063">
    <property type="entry name" value="SAM-dependent_MTases_sf"/>
</dbReference>
<dbReference type="PANTHER" id="PTHR47816">
    <property type="entry name" value="RIBOSOMAL RNA SMALL SUBUNIT METHYLTRANSFERASE C"/>
    <property type="match status" value="1"/>
</dbReference>
<dbReference type="InterPro" id="IPR002052">
    <property type="entry name" value="DNA_methylase_N6_adenine_CS"/>
</dbReference>
<dbReference type="InterPro" id="IPR007848">
    <property type="entry name" value="Small_mtfrase_dom"/>
</dbReference>
<keyword evidence="9" id="KW-1185">Reference proteome</keyword>
<dbReference type="GO" id="GO:0008168">
    <property type="term" value="F:methyltransferase activity"/>
    <property type="evidence" value="ECO:0007669"/>
    <property type="project" value="UniProtKB-KW"/>
</dbReference>
<feature type="domain" description="Methyltransferase small N-terminal" evidence="7">
    <location>
        <begin position="20"/>
        <end position="140"/>
    </location>
</feature>
<evidence type="ECO:0000256" key="3">
    <source>
        <dbReference type="ARBA" id="ARBA00022603"/>
    </source>
</evidence>